<dbReference type="EMBL" id="JBHRXK010000001">
    <property type="protein sequence ID" value="MFC3550184.1"/>
    <property type="molecule type" value="Genomic_DNA"/>
</dbReference>
<evidence type="ECO:0000259" key="6">
    <source>
        <dbReference type="PROSITE" id="PS50902"/>
    </source>
</evidence>
<dbReference type="InterPro" id="IPR001433">
    <property type="entry name" value="OxRdtase_FAD/NAD-bd"/>
</dbReference>
<dbReference type="EC" id="1.6.2.4" evidence="4"/>
<keyword evidence="5" id="KW-0812">Transmembrane</keyword>
<sequence>MSRTLSPAAPAWAWLGNALALLALLAVAIAFGRWQADAWWVAAPRDGRWIAAGAVVLAYAGFCGWLLARARRQAQVSAASPSDADAVVLAWASQTGFAQQLAEHTAQSLRDAGTPVQVLPLDQVTVAMLRERHRVLFIVSTTGEGDPPDHVLGFTRGVLGQAASLDGLRYAVLALGDRSYDRFCAFGRRLDQWLHHHGAQPLFDRIEVDAGDAGALRHWQHHLGQLAGHLDLPDWSVPAYRPWRLQARQWLNPGSAGGPAYHLALTPDEAADLDWQAGDLVEIGPRHAQTDIVHWLGQSGLDGTTEVIVADERLSLAALLARSRLPDPAAVHARTPQAVADSLQALPHREYSIASLPADGSLQLLVRQMRHPDGRLGSGSGWLTAHAAPGERIDLRIRRNPSFHPPSDDRPLILIGNGTGLAGLRALLKARIGAGHYRNWLLFGERNAAHDFHYHDEIEAWLHDGRLQRLDLAFSRDQDCGPGNHVQPKTYVQDRLRGQLDRLRDWLADGAAVYVCGSLEGMAPGVDAVLREAVGLDTLEAMATDGRYRRDVY</sequence>
<accession>A0ABV7RKL2</accession>
<keyword evidence="3" id="KW-0813">Transport</keyword>
<dbReference type="Pfam" id="PF00175">
    <property type="entry name" value="NAD_binding_1"/>
    <property type="match status" value="1"/>
</dbReference>
<dbReference type="Pfam" id="PF00258">
    <property type="entry name" value="Flavodoxin_1"/>
    <property type="match status" value="1"/>
</dbReference>
<name>A0ABV7RKL2_9GAMM</name>
<feature type="domain" description="Flavodoxin-like" evidence="6">
    <location>
        <begin position="87"/>
        <end position="224"/>
    </location>
</feature>
<dbReference type="SUPFAM" id="SSF52343">
    <property type="entry name" value="Ferredoxin reductase-like, C-terminal NADP-linked domain"/>
    <property type="match status" value="1"/>
</dbReference>
<dbReference type="Gene3D" id="3.40.50.360">
    <property type="match status" value="1"/>
</dbReference>
<feature type="transmembrane region" description="Helical" evidence="5">
    <location>
        <begin position="12"/>
        <end position="34"/>
    </location>
</feature>
<dbReference type="PANTHER" id="PTHR19384">
    <property type="entry name" value="NITRIC OXIDE SYNTHASE-RELATED"/>
    <property type="match status" value="1"/>
</dbReference>
<gene>
    <name evidence="8" type="ORF">ACFOLC_04070</name>
</gene>
<feature type="transmembrane region" description="Helical" evidence="5">
    <location>
        <begin position="49"/>
        <end position="68"/>
    </location>
</feature>
<evidence type="ECO:0000259" key="7">
    <source>
        <dbReference type="PROSITE" id="PS51384"/>
    </source>
</evidence>
<proteinExistence type="predicted"/>
<dbReference type="SUPFAM" id="SSF63380">
    <property type="entry name" value="Riboflavin synthase domain-like"/>
    <property type="match status" value="1"/>
</dbReference>
<dbReference type="PANTHER" id="PTHR19384:SF17">
    <property type="entry name" value="NADPH--CYTOCHROME P450 REDUCTASE"/>
    <property type="match status" value="1"/>
</dbReference>
<evidence type="ECO:0000313" key="9">
    <source>
        <dbReference type="Proteomes" id="UP001595740"/>
    </source>
</evidence>
<dbReference type="CDD" id="cd06200">
    <property type="entry name" value="SiR_like1"/>
    <property type="match status" value="1"/>
</dbReference>
<dbReference type="InterPro" id="IPR017938">
    <property type="entry name" value="Riboflavin_synthase-like_b-brl"/>
</dbReference>
<dbReference type="Proteomes" id="UP001595740">
    <property type="component" value="Unassembled WGS sequence"/>
</dbReference>
<keyword evidence="5" id="KW-1133">Transmembrane helix</keyword>
<dbReference type="PRINTS" id="PR00371">
    <property type="entry name" value="FPNCR"/>
</dbReference>
<evidence type="ECO:0000256" key="3">
    <source>
        <dbReference type="ARBA" id="ARBA00022982"/>
    </source>
</evidence>
<evidence type="ECO:0000256" key="5">
    <source>
        <dbReference type="SAM" id="Phobius"/>
    </source>
</evidence>
<comment type="caution">
    <text evidence="8">The sequence shown here is derived from an EMBL/GenBank/DDBJ whole genome shotgun (WGS) entry which is preliminary data.</text>
</comment>
<dbReference type="SUPFAM" id="SSF52218">
    <property type="entry name" value="Flavoproteins"/>
    <property type="match status" value="1"/>
</dbReference>
<dbReference type="PROSITE" id="PS51384">
    <property type="entry name" value="FAD_FR"/>
    <property type="match status" value="1"/>
</dbReference>
<reference evidence="9" key="1">
    <citation type="journal article" date="2019" name="Int. J. Syst. Evol. Microbiol.">
        <title>The Global Catalogue of Microorganisms (GCM) 10K type strain sequencing project: providing services to taxonomists for standard genome sequencing and annotation.</title>
        <authorList>
            <consortium name="The Broad Institute Genomics Platform"/>
            <consortium name="The Broad Institute Genome Sequencing Center for Infectious Disease"/>
            <person name="Wu L."/>
            <person name="Ma J."/>
        </authorList>
    </citation>
    <scope>NUCLEOTIDE SEQUENCE [LARGE SCALE GENOMIC DNA]</scope>
    <source>
        <strain evidence="9">KCTC 42875</strain>
    </source>
</reference>
<dbReference type="InterPro" id="IPR029039">
    <property type="entry name" value="Flavoprotein-like_sf"/>
</dbReference>
<dbReference type="InterPro" id="IPR001094">
    <property type="entry name" value="Flavdoxin-like"/>
</dbReference>
<organism evidence="8 9">
    <name type="scientific">Lysobacter cavernae</name>
    <dbReference type="NCBI Taxonomy" id="1685901"/>
    <lineage>
        <taxon>Bacteria</taxon>
        <taxon>Pseudomonadati</taxon>
        <taxon>Pseudomonadota</taxon>
        <taxon>Gammaproteobacteria</taxon>
        <taxon>Lysobacterales</taxon>
        <taxon>Lysobacteraceae</taxon>
        <taxon>Lysobacter</taxon>
    </lineage>
</organism>
<dbReference type="RefSeq" id="WP_386757752.1">
    <property type="nucleotide sequence ID" value="NZ_JBHRXK010000001.1"/>
</dbReference>
<keyword evidence="3" id="KW-0249">Electron transport</keyword>
<dbReference type="InterPro" id="IPR017927">
    <property type="entry name" value="FAD-bd_FR_type"/>
</dbReference>
<dbReference type="InterPro" id="IPR039261">
    <property type="entry name" value="FNR_nucleotide-bd"/>
</dbReference>
<evidence type="ECO:0000256" key="1">
    <source>
        <dbReference type="ARBA" id="ARBA00022630"/>
    </source>
</evidence>
<dbReference type="PRINTS" id="PR00369">
    <property type="entry name" value="FLAVODOXIN"/>
</dbReference>
<dbReference type="Gene3D" id="2.40.30.10">
    <property type="entry name" value="Translation factors"/>
    <property type="match status" value="1"/>
</dbReference>
<dbReference type="PROSITE" id="PS50902">
    <property type="entry name" value="FLAVODOXIN_LIKE"/>
    <property type="match status" value="1"/>
</dbReference>
<keyword evidence="2" id="KW-0288">FMN</keyword>
<evidence type="ECO:0000313" key="8">
    <source>
        <dbReference type="EMBL" id="MFC3550184.1"/>
    </source>
</evidence>
<keyword evidence="5" id="KW-0472">Membrane</keyword>
<feature type="domain" description="FAD-binding FR-type" evidence="7">
    <location>
        <begin position="238"/>
        <end position="406"/>
    </location>
</feature>
<dbReference type="InterPro" id="IPR001709">
    <property type="entry name" value="Flavoprot_Pyr_Nucl_cyt_Rdtase"/>
</dbReference>
<evidence type="ECO:0000256" key="4">
    <source>
        <dbReference type="ARBA" id="ARBA00023797"/>
    </source>
</evidence>
<keyword evidence="1" id="KW-0285">Flavoprotein</keyword>
<evidence type="ECO:0000256" key="2">
    <source>
        <dbReference type="ARBA" id="ARBA00022643"/>
    </source>
</evidence>
<dbReference type="Gene3D" id="3.40.50.80">
    <property type="entry name" value="Nucleotide-binding domain of ferredoxin-NADP reductase (FNR) module"/>
    <property type="match status" value="1"/>
</dbReference>
<dbReference type="InterPro" id="IPR008254">
    <property type="entry name" value="Flavodoxin/NO_synth"/>
</dbReference>
<protein>
    <recommendedName>
        <fullName evidence="4">NADPH--hemoprotein reductase</fullName>
        <ecNumber evidence="4">1.6.2.4</ecNumber>
    </recommendedName>
</protein>
<keyword evidence="9" id="KW-1185">Reference proteome</keyword>